<proteinExistence type="predicted"/>
<protein>
    <recommendedName>
        <fullName evidence="3">Terminase</fullName>
    </recommendedName>
</protein>
<name>A0A161YJS9_9GAMM</name>
<dbReference type="PATRIC" id="fig|1365257.3.peg.4444"/>
<dbReference type="GO" id="GO:0004519">
    <property type="term" value="F:endonuclease activity"/>
    <property type="evidence" value="ECO:0007669"/>
    <property type="project" value="InterPro"/>
</dbReference>
<organism evidence="1 2">
    <name type="scientific">Pseudoalteromonas luteoviolacea S4060-1</name>
    <dbReference type="NCBI Taxonomy" id="1365257"/>
    <lineage>
        <taxon>Bacteria</taxon>
        <taxon>Pseudomonadati</taxon>
        <taxon>Pseudomonadota</taxon>
        <taxon>Gammaproteobacteria</taxon>
        <taxon>Alteromonadales</taxon>
        <taxon>Pseudoalteromonadaceae</taxon>
        <taxon>Pseudoalteromonas</taxon>
    </lineage>
</organism>
<evidence type="ECO:0008006" key="3">
    <source>
        <dbReference type="Google" id="ProtNLM"/>
    </source>
</evidence>
<dbReference type="InterPro" id="IPR010270">
    <property type="entry name" value="Phage_P2_GpM"/>
</dbReference>
<reference evidence="1 2" key="1">
    <citation type="submission" date="2013-07" db="EMBL/GenBank/DDBJ databases">
        <title>Comparative Genomic and Metabolomic Analysis of Twelve Strains of Pseudoalteromonas luteoviolacea.</title>
        <authorList>
            <person name="Vynne N.G."/>
            <person name="Mansson M."/>
            <person name="Gram L."/>
        </authorList>
    </citation>
    <scope>NUCLEOTIDE SEQUENCE [LARGE SCALE GENOMIC DNA]</scope>
    <source>
        <strain evidence="1 2">S4060-1</strain>
    </source>
</reference>
<dbReference type="Pfam" id="PF05944">
    <property type="entry name" value="Phage_term_smal"/>
    <property type="match status" value="1"/>
</dbReference>
<evidence type="ECO:0000313" key="2">
    <source>
        <dbReference type="Proteomes" id="UP000076661"/>
    </source>
</evidence>
<sequence>MSLLKQRQQAILGQQKQPVPTHVVTEHKINPSPVTHSLESNFQHLAEAMQADVGQAKQIKDRAERRSFKAQALEQQGYLEQLETYRQSGERFNNPVLAWVFIWLADLGRWRDVIKWMPVLIEQKQALPNKFDRDNWQTFVIDEIYEAAKDEIESDKFDVLNPSEIQASLYQLEAWFNELEWEHHVHAIVAGKLFRIIGEYETAYMNKGRALKAHLRAQELNDGAGVKGHARKLAKELNVEIEF</sequence>
<accession>A0A161YJS9</accession>
<comment type="caution">
    <text evidence="1">The sequence shown here is derived from an EMBL/GenBank/DDBJ whole genome shotgun (WGS) entry which is preliminary data.</text>
</comment>
<evidence type="ECO:0000313" key="1">
    <source>
        <dbReference type="EMBL" id="KZN61550.1"/>
    </source>
</evidence>
<gene>
    <name evidence="1" type="ORF">N478_05635</name>
</gene>
<dbReference type="RefSeq" id="WP_063382652.1">
    <property type="nucleotide sequence ID" value="NZ_AUXX01000045.1"/>
</dbReference>
<dbReference type="AlphaFoldDB" id="A0A161YJS9"/>
<dbReference type="Proteomes" id="UP000076661">
    <property type="component" value="Unassembled WGS sequence"/>
</dbReference>
<dbReference type="GO" id="GO:0003677">
    <property type="term" value="F:DNA binding"/>
    <property type="evidence" value="ECO:0007669"/>
    <property type="project" value="InterPro"/>
</dbReference>
<dbReference type="EMBL" id="AUXX01000045">
    <property type="protein sequence ID" value="KZN61550.1"/>
    <property type="molecule type" value="Genomic_DNA"/>
</dbReference>